<evidence type="ECO:0000256" key="7">
    <source>
        <dbReference type="ARBA" id="ARBA00034808"/>
    </source>
</evidence>
<feature type="binding site" evidence="9">
    <location>
        <begin position="31"/>
        <end position="38"/>
    </location>
    <ligand>
        <name>ATP</name>
        <dbReference type="ChEBI" id="CHEBI:30616"/>
    </ligand>
</feature>
<dbReference type="Gene3D" id="3.40.50.300">
    <property type="entry name" value="P-loop containing nucleotide triphosphate hydrolases"/>
    <property type="match status" value="2"/>
</dbReference>
<sequence>MTDGVPPLEGAQERIRDAFLAHDRGLFVLNCTAGFGKSTTVERVAAEALVEAAACEPAPERGLCVVSFSREDAAGIVPGITAALTAFADDEQATATTISPERSQRLRERVRHADHVGTIDSIFRTVFTEIHAEYGFDQMPTVGNDAHLTSLREAALDALRDRESLTARFERLDEAYGDETASEGRGADERTLDTLLETARSAKRARRLSDEQFRDRLLGAIDEAFPDGRPATFDAVVRDVARFFDEETAAAFRQRHDDEAAVTAQSRACFDRWRARVEEFCSLVAAYETEYDRRCRERGVLAHQDVAYWVADFFEDAGDADDSFRERVRQRHAHALQTLVIDEAQDVSVAQHDALAPLVPDDARVLLAGDTDQCIYAWRDARPALFTRAFEAGEYFGRSWTPHERADAARTYRMRPDVSAAVDAVFETVFTDPARGGLHRSGDDYTLVETDREPTSEPAVHVASYRAQGSPGTTTWFEESEAAPLSNYLHGALADDGFASRDADGPVEVLFPTRTNMRSLAARLEATGLSVADASELLFESPLVELVVGVVEWLVDPFDPERTRALLDGAVPAVTCDDGTTLHEIAAAADYRLDEIGTDDRLPARVETFFDGLAELRGRLARRTADPGALVVANVVETLALATDPFDQVDDPRRCLAVLDTLVETVEEWEGTDRYALSELAGVLKQYRASPSHGPLVPVPDASDYDVVFRTIHNAKGDEADVVCLADLSRPLGVNGPHRDSFVARGETLALAPPATAPSVPIDEPSAHGVESVPRLRWATNRWVGDEQPRIGGPPVFSELAAAHRADRWRTLYVAMTRARDHLVLSVPRDATSVGTPPQDSWVTTIQRALDLPDSLSRGRIDTTLQRPTGEYPLTIGCLDVAYDASVSPSSRPTPRTALAPSPTRTGRTPRFVNGSTLYPLATGLDEHWLDHLKGTSLHSERPAPADDLPLAFDAVGPDDLGTIAHDVLTTAVERGVSTETLENCAEPLAERLEAAIDEQCRAVGGRERQQVVRYVRETVCPQFAATGVWERLQSSAVYVEEPLDAVIPVADHTIETRNHADIVSRAPDGTWYVDDIKLVLADTDATRDRYALQTAFYVWLLERQLDDATVRGRITCVGERVDSTAGTAPVDDIESWLARFA</sequence>
<keyword evidence="3 9" id="KW-0347">Helicase</keyword>
<keyword evidence="4 9" id="KW-0067">ATP-binding</keyword>
<evidence type="ECO:0000256" key="9">
    <source>
        <dbReference type="PROSITE-ProRule" id="PRU00560"/>
    </source>
</evidence>
<dbReference type="Gene3D" id="3.30.160.800">
    <property type="match status" value="1"/>
</dbReference>
<dbReference type="InterPro" id="IPR014016">
    <property type="entry name" value="UvrD-like_ATP-bd"/>
</dbReference>
<evidence type="ECO:0000256" key="3">
    <source>
        <dbReference type="ARBA" id="ARBA00022806"/>
    </source>
</evidence>
<dbReference type="InterPro" id="IPR000212">
    <property type="entry name" value="DNA_helicase_UvrD/REP"/>
</dbReference>
<dbReference type="GO" id="GO:0016787">
    <property type="term" value="F:hydrolase activity"/>
    <property type="evidence" value="ECO:0007669"/>
    <property type="project" value="UniProtKB-UniRule"/>
</dbReference>
<evidence type="ECO:0000256" key="1">
    <source>
        <dbReference type="ARBA" id="ARBA00022741"/>
    </source>
</evidence>
<evidence type="ECO:0000256" key="10">
    <source>
        <dbReference type="SAM" id="MobiDB-lite"/>
    </source>
</evidence>
<name>A0A847UHB9_9EURY</name>
<feature type="compositionally biased region" description="Low complexity" evidence="10">
    <location>
        <begin position="888"/>
        <end position="897"/>
    </location>
</feature>
<evidence type="ECO:0000256" key="6">
    <source>
        <dbReference type="ARBA" id="ARBA00034617"/>
    </source>
</evidence>
<evidence type="ECO:0000256" key="5">
    <source>
        <dbReference type="ARBA" id="ARBA00023235"/>
    </source>
</evidence>
<evidence type="ECO:0000313" key="13">
    <source>
        <dbReference type="EMBL" id="NLV11647.1"/>
    </source>
</evidence>
<keyword evidence="5" id="KW-0413">Isomerase</keyword>
<evidence type="ECO:0000256" key="8">
    <source>
        <dbReference type="ARBA" id="ARBA00048988"/>
    </source>
</evidence>
<evidence type="ECO:0000259" key="12">
    <source>
        <dbReference type="PROSITE" id="PS51217"/>
    </source>
</evidence>
<dbReference type="PROSITE" id="PS51198">
    <property type="entry name" value="UVRD_HELICASE_ATP_BIND"/>
    <property type="match status" value="1"/>
</dbReference>
<dbReference type="InterPro" id="IPR027417">
    <property type="entry name" value="P-loop_NTPase"/>
</dbReference>
<comment type="catalytic activity">
    <reaction evidence="8">
        <text>ATP + H2O = ADP + phosphate + H(+)</text>
        <dbReference type="Rhea" id="RHEA:13065"/>
        <dbReference type="ChEBI" id="CHEBI:15377"/>
        <dbReference type="ChEBI" id="CHEBI:15378"/>
        <dbReference type="ChEBI" id="CHEBI:30616"/>
        <dbReference type="ChEBI" id="CHEBI:43474"/>
        <dbReference type="ChEBI" id="CHEBI:456216"/>
        <dbReference type="EC" id="5.6.2.4"/>
    </reaction>
</comment>
<accession>A0A847UHB9</accession>
<protein>
    <recommendedName>
        <fullName evidence="7">DNA 3'-5' helicase</fullName>
        <ecNumber evidence="7">5.6.2.4</ecNumber>
    </recommendedName>
</protein>
<dbReference type="PANTHER" id="PTHR11070">
    <property type="entry name" value="UVRD / RECB / PCRA DNA HELICASE FAMILY MEMBER"/>
    <property type="match status" value="1"/>
</dbReference>
<dbReference type="InterPro" id="IPR014017">
    <property type="entry name" value="DNA_helicase_UvrD-like_C"/>
</dbReference>
<dbReference type="GO" id="GO:0005524">
    <property type="term" value="F:ATP binding"/>
    <property type="evidence" value="ECO:0007669"/>
    <property type="project" value="UniProtKB-UniRule"/>
</dbReference>
<dbReference type="AlphaFoldDB" id="A0A847UHB9"/>
<dbReference type="EMBL" id="WOYG01000002">
    <property type="protein sequence ID" value="NLV11647.1"/>
    <property type="molecule type" value="Genomic_DNA"/>
</dbReference>
<dbReference type="PROSITE" id="PS51217">
    <property type="entry name" value="UVRD_HELICASE_CTER"/>
    <property type="match status" value="1"/>
</dbReference>
<dbReference type="Pfam" id="PF00580">
    <property type="entry name" value="UvrD-helicase"/>
    <property type="match status" value="1"/>
</dbReference>
<evidence type="ECO:0000256" key="4">
    <source>
        <dbReference type="ARBA" id="ARBA00022840"/>
    </source>
</evidence>
<evidence type="ECO:0000256" key="2">
    <source>
        <dbReference type="ARBA" id="ARBA00022801"/>
    </source>
</evidence>
<dbReference type="Proteomes" id="UP000608662">
    <property type="component" value="Unassembled WGS sequence"/>
</dbReference>
<dbReference type="RefSeq" id="WP_170095392.1">
    <property type="nucleotide sequence ID" value="NZ_WOYG01000002.1"/>
</dbReference>
<evidence type="ECO:0000259" key="11">
    <source>
        <dbReference type="PROSITE" id="PS51198"/>
    </source>
</evidence>
<evidence type="ECO:0000313" key="14">
    <source>
        <dbReference type="Proteomes" id="UP000608662"/>
    </source>
</evidence>
<dbReference type="GO" id="GO:0000725">
    <property type="term" value="P:recombinational repair"/>
    <property type="evidence" value="ECO:0007669"/>
    <property type="project" value="TreeGrafter"/>
</dbReference>
<keyword evidence="1 9" id="KW-0547">Nucleotide-binding</keyword>
<dbReference type="GO" id="GO:0003677">
    <property type="term" value="F:DNA binding"/>
    <property type="evidence" value="ECO:0007669"/>
    <property type="project" value="InterPro"/>
</dbReference>
<proteinExistence type="predicted"/>
<comment type="catalytic activity">
    <reaction evidence="6">
        <text>Couples ATP hydrolysis with the unwinding of duplex DNA by translocating in the 3'-5' direction.</text>
        <dbReference type="EC" id="5.6.2.4"/>
    </reaction>
</comment>
<dbReference type="SUPFAM" id="SSF52540">
    <property type="entry name" value="P-loop containing nucleoside triphosphate hydrolases"/>
    <property type="match status" value="1"/>
</dbReference>
<gene>
    <name evidence="13" type="ORF">GOC74_17130</name>
</gene>
<comment type="caution">
    <text evidence="13">The sequence shown here is derived from an EMBL/GenBank/DDBJ whole genome shotgun (WGS) entry which is preliminary data.</text>
</comment>
<keyword evidence="2 9" id="KW-0378">Hydrolase</keyword>
<feature type="domain" description="UvrD-like helicase ATP-binding" evidence="11">
    <location>
        <begin position="10"/>
        <end position="415"/>
    </location>
</feature>
<dbReference type="EC" id="5.6.2.4" evidence="7"/>
<dbReference type="PANTHER" id="PTHR11070:SF2">
    <property type="entry name" value="ATP-DEPENDENT DNA HELICASE SRS2"/>
    <property type="match status" value="1"/>
</dbReference>
<feature type="domain" description="UvrD-like helicase C-terminal" evidence="12">
    <location>
        <begin position="427"/>
        <end position="717"/>
    </location>
</feature>
<dbReference type="GO" id="GO:0043138">
    <property type="term" value="F:3'-5' DNA helicase activity"/>
    <property type="evidence" value="ECO:0007669"/>
    <property type="project" value="UniProtKB-EC"/>
</dbReference>
<dbReference type="Gene3D" id="1.10.486.10">
    <property type="entry name" value="PCRA, domain 4"/>
    <property type="match status" value="1"/>
</dbReference>
<organism evidence="13 14">
    <name type="scientific">Halomicrobium mukohataei</name>
    <dbReference type="NCBI Taxonomy" id="57705"/>
    <lineage>
        <taxon>Archaea</taxon>
        <taxon>Methanobacteriati</taxon>
        <taxon>Methanobacteriota</taxon>
        <taxon>Stenosarchaea group</taxon>
        <taxon>Halobacteria</taxon>
        <taxon>Halobacteriales</taxon>
        <taxon>Haloarculaceae</taxon>
        <taxon>Halomicrobium</taxon>
    </lineage>
</organism>
<feature type="region of interest" description="Disordered" evidence="10">
    <location>
        <begin position="886"/>
        <end position="913"/>
    </location>
</feature>
<reference evidence="13" key="1">
    <citation type="submission" date="2019-12" db="EMBL/GenBank/DDBJ databases">
        <title>Whole-genome sequence of Halomicrobium mukohataei pws1.</title>
        <authorList>
            <person name="Verma D.K."/>
            <person name="Gopal K."/>
            <person name="Prasad E.S."/>
        </authorList>
    </citation>
    <scope>NUCLEOTIDE SEQUENCE</scope>
    <source>
        <strain evidence="13">Pws1</strain>
    </source>
</reference>